<dbReference type="NCBIfam" id="TIGR00377">
    <property type="entry name" value="ant_ant_sig"/>
    <property type="match status" value="1"/>
</dbReference>
<sequence length="160" mass="16682">MDRVSVESYLSPATLSAQLLAELSDPRSTLRATIQRNGAAVIVLAGGEVDASNENTWRQLIGEAATVANGPGPFIVDVTGLDFMGCCAFAVLAAEAERCRDRGVELRLVSCDSAVARLIRAGNLDGQLRLHPTTDSALSTAASPPSPRPGHDAVRASLAN</sequence>
<dbReference type="RefSeq" id="WP_077080207.1">
    <property type="nucleotide sequence ID" value="NZ_FUEZ01000004.1"/>
</dbReference>
<accession>A0A2U3PCX8</accession>
<comment type="similarity">
    <text evidence="1 2">Belongs to the anti-sigma-factor antagonist family.</text>
</comment>
<name>A0A2U3PCX8_9MYCO</name>
<dbReference type="Pfam" id="PF01740">
    <property type="entry name" value="STAS"/>
    <property type="match status" value="1"/>
</dbReference>
<protein>
    <recommendedName>
        <fullName evidence="2">Anti-sigma factor antagonist</fullName>
    </recommendedName>
</protein>
<dbReference type="PANTHER" id="PTHR33495:SF2">
    <property type="entry name" value="ANTI-SIGMA FACTOR ANTAGONIST TM_1081-RELATED"/>
    <property type="match status" value="1"/>
</dbReference>
<dbReference type="STRING" id="1841861.GCA_900157365_02164"/>
<dbReference type="OrthoDB" id="3700428at2"/>
<evidence type="ECO:0000256" key="2">
    <source>
        <dbReference type="RuleBase" id="RU003749"/>
    </source>
</evidence>
<organism evidence="5 6">
    <name type="scientific">Mycobacterium numidiamassiliense</name>
    <dbReference type="NCBI Taxonomy" id="1841861"/>
    <lineage>
        <taxon>Bacteria</taxon>
        <taxon>Bacillati</taxon>
        <taxon>Actinomycetota</taxon>
        <taxon>Actinomycetes</taxon>
        <taxon>Mycobacteriales</taxon>
        <taxon>Mycobacteriaceae</taxon>
        <taxon>Mycobacterium</taxon>
    </lineage>
</organism>
<dbReference type="Proteomes" id="UP000240424">
    <property type="component" value="Unassembled WGS sequence"/>
</dbReference>
<dbReference type="SUPFAM" id="SSF52091">
    <property type="entry name" value="SpoIIaa-like"/>
    <property type="match status" value="1"/>
</dbReference>
<dbReference type="InterPro" id="IPR002645">
    <property type="entry name" value="STAS_dom"/>
</dbReference>
<evidence type="ECO:0000313" key="5">
    <source>
        <dbReference type="EMBL" id="SPM41634.1"/>
    </source>
</evidence>
<dbReference type="InterPro" id="IPR003658">
    <property type="entry name" value="Anti-sigma_ant"/>
</dbReference>
<dbReference type="PANTHER" id="PTHR33495">
    <property type="entry name" value="ANTI-SIGMA FACTOR ANTAGONIST TM_1081-RELATED-RELATED"/>
    <property type="match status" value="1"/>
</dbReference>
<reference evidence="5 6" key="1">
    <citation type="submission" date="2017-01" db="EMBL/GenBank/DDBJ databases">
        <authorList>
            <consortium name="Urmite Genomes"/>
        </authorList>
    </citation>
    <scope>NUCLEOTIDE SEQUENCE [LARGE SCALE GENOMIC DNA]</scope>
    <source>
        <strain evidence="5 6">AB215</strain>
    </source>
</reference>
<dbReference type="Gene3D" id="3.30.750.24">
    <property type="entry name" value="STAS domain"/>
    <property type="match status" value="1"/>
</dbReference>
<evidence type="ECO:0000313" key="6">
    <source>
        <dbReference type="Proteomes" id="UP000240424"/>
    </source>
</evidence>
<dbReference type="AlphaFoldDB" id="A0A2U3PCX8"/>
<feature type="domain" description="STAS" evidence="4">
    <location>
        <begin position="30"/>
        <end position="141"/>
    </location>
</feature>
<keyword evidence="6" id="KW-1185">Reference proteome</keyword>
<proteinExistence type="inferred from homology"/>
<evidence type="ECO:0000256" key="3">
    <source>
        <dbReference type="SAM" id="MobiDB-lite"/>
    </source>
</evidence>
<gene>
    <name evidence="5" type="ORF">MNAB215_3844</name>
</gene>
<dbReference type="CDD" id="cd07043">
    <property type="entry name" value="STAS_anti-anti-sigma_factors"/>
    <property type="match status" value="1"/>
</dbReference>
<dbReference type="EMBL" id="FUEZ01000004">
    <property type="protein sequence ID" value="SPM41634.1"/>
    <property type="molecule type" value="Genomic_DNA"/>
</dbReference>
<dbReference type="GO" id="GO:0043856">
    <property type="term" value="F:anti-sigma factor antagonist activity"/>
    <property type="evidence" value="ECO:0007669"/>
    <property type="project" value="InterPro"/>
</dbReference>
<evidence type="ECO:0000256" key="1">
    <source>
        <dbReference type="ARBA" id="ARBA00009013"/>
    </source>
</evidence>
<feature type="region of interest" description="Disordered" evidence="3">
    <location>
        <begin position="135"/>
        <end position="160"/>
    </location>
</feature>
<dbReference type="InterPro" id="IPR036513">
    <property type="entry name" value="STAS_dom_sf"/>
</dbReference>
<dbReference type="PROSITE" id="PS50801">
    <property type="entry name" value="STAS"/>
    <property type="match status" value="1"/>
</dbReference>
<evidence type="ECO:0000259" key="4">
    <source>
        <dbReference type="PROSITE" id="PS50801"/>
    </source>
</evidence>